<feature type="compositionally biased region" description="Acidic residues" evidence="1">
    <location>
        <begin position="350"/>
        <end position="359"/>
    </location>
</feature>
<dbReference type="InterPro" id="IPR051494">
    <property type="entry name" value="BSD_domain-containing"/>
</dbReference>
<reference evidence="3" key="2">
    <citation type="submission" date="2014-02" db="EMBL/GenBank/DDBJ databases">
        <title>Complete DNA sequence of /Kuraishia capsulata/ illustrates novel genomic features among budding yeasts (/Saccharomycotina/).</title>
        <authorList>
            <person name="Morales L."/>
            <person name="Noel B."/>
            <person name="Porcel B."/>
            <person name="Marcet-Houben M."/>
            <person name="Hullo M-F."/>
            <person name="Sacerdot C."/>
            <person name="Tekaia F."/>
            <person name="Leh-Louis V."/>
            <person name="Despons L."/>
            <person name="Khanna V."/>
            <person name="Aury J-M."/>
            <person name="Barbe V."/>
            <person name="Couloux A."/>
            <person name="Labadie K."/>
            <person name="Pelletier E."/>
            <person name="Souciet J-L."/>
            <person name="Boekhout T."/>
            <person name="Gabaldon T."/>
            <person name="Wincker P."/>
            <person name="Dujon B."/>
        </authorList>
    </citation>
    <scope>NUCLEOTIDE SEQUENCE</scope>
    <source>
        <strain evidence="3">CBS 1993</strain>
    </source>
</reference>
<dbReference type="PROSITE" id="PS50858">
    <property type="entry name" value="BSD"/>
    <property type="match status" value="1"/>
</dbReference>
<evidence type="ECO:0000256" key="1">
    <source>
        <dbReference type="SAM" id="MobiDB-lite"/>
    </source>
</evidence>
<feature type="domain" description="BSD" evidence="2">
    <location>
        <begin position="206"/>
        <end position="260"/>
    </location>
</feature>
<accession>W6MRM2</accession>
<dbReference type="GO" id="GO:0005737">
    <property type="term" value="C:cytoplasm"/>
    <property type="evidence" value="ECO:0007669"/>
    <property type="project" value="TreeGrafter"/>
</dbReference>
<gene>
    <name evidence="3" type="ORF">KUCA_T00005352001</name>
</gene>
<feature type="compositionally biased region" description="Acidic residues" evidence="1">
    <location>
        <begin position="279"/>
        <end position="290"/>
    </location>
</feature>
<feature type="compositionally biased region" description="Low complexity" evidence="1">
    <location>
        <begin position="321"/>
        <end position="340"/>
    </location>
</feature>
<keyword evidence="4" id="KW-1185">Reference proteome</keyword>
<dbReference type="RefSeq" id="XP_022461351.1">
    <property type="nucleotide sequence ID" value="XM_022600539.1"/>
</dbReference>
<evidence type="ECO:0000313" key="4">
    <source>
        <dbReference type="Proteomes" id="UP000019384"/>
    </source>
</evidence>
<evidence type="ECO:0000259" key="2">
    <source>
        <dbReference type="PROSITE" id="PS50858"/>
    </source>
</evidence>
<reference evidence="3" key="1">
    <citation type="submission" date="2013-12" db="EMBL/GenBank/DDBJ databases">
        <authorList>
            <person name="Genoscope - CEA"/>
        </authorList>
    </citation>
    <scope>NUCLEOTIDE SEQUENCE</scope>
    <source>
        <strain evidence="3">CBS 1993</strain>
    </source>
</reference>
<dbReference type="EMBL" id="HG793130">
    <property type="protein sequence ID" value="CDK29364.1"/>
    <property type="molecule type" value="Genomic_DNA"/>
</dbReference>
<evidence type="ECO:0000313" key="3">
    <source>
        <dbReference type="EMBL" id="CDK29364.1"/>
    </source>
</evidence>
<dbReference type="Pfam" id="PF03909">
    <property type="entry name" value="BSD"/>
    <property type="match status" value="1"/>
</dbReference>
<feature type="compositionally biased region" description="Basic and acidic residues" evidence="1">
    <location>
        <begin position="1"/>
        <end position="11"/>
    </location>
</feature>
<dbReference type="PANTHER" id="PTHR16019">
    <property type="entry name" value="SYNAPSE-ASSOCIATED PROTEIN"/>
    <property type="match status" value="1"/>
</dbReference>
<protein>
    <recommendedName>
        <fullName evidence="2">BSD domain-containing protein</fullName>
    </recommendedName>
</protein>
<feature type="region of interest" description="Disordered" evidence="1">
    <location>
        <begin position="276"/>
        <end position="359"/>
    </location>
</feature>
<dbReference type="GeneID" id="34522739"/>
<feature type="compositionally biased region" description="Basic and acidic residues" evidence="1">
    <location>
        <begin position="291"/>
        <end position="315"/>
    </location>
</feature>
<name>W6MRM2_9ASCO</name>
<dbReference type="SUPFAM" id="SSF140383">
    <property type="entry name" value="BSD domain-like"/>
    <property type="match status" value="1"/>
</dbReference>
<feature type="compositionally biased region" description="Polar residues" evidence="1">
    <location>
        <begin position="12"/>
        <end position="24"/>
    </location>
</feature>
<dbReference type="OrthoDB" id="73788at2759"/>
<dbReference type="InterPro" id="IPR005607">
    <property type="entry name" value="BSD_dom"/>
</dbReference>
<proteinExistence type="predicted"/>
<sequence>MDFYEPEKESMADSTETLKANTSDAAKPALEANVEKLYDNLEAKGKRGWSTFNGLLSNFQKNLPDYLDQTKTRIEQTKQQLEQLAVGESGEGSDSTEKPKIVPKELLKNLSNVTNEYLDELDDDLQKIETLGIGYATKLGSFLKDAIKVQLPQDNAFDGDETLENSEVLFGVPEEGAFSSRAEIQLQELRSSQEVYLRELEDPEDYAHFLETDKPFEQNEIEALFAAFTSLKAVHDSLVPASISNEDFWRKYRYEKDRIVKEEQRRKLLLERSSKSAQEEFDWDDEEEEAAKEKKSDAGELKESTNDSKSQEHTSKTSPRTSSELSLESASSSTLEVVSSKKSKEPKPAEEDDEEDDWE</sequence>
<dbReference type="Gene3D" id="1.10.3970.10">
    <property type="entry name" value="BSD domain"/>
    <property type="match status" value="1"/>
</dbReference>
<dbReference type="Proteomes" id="UP000019384">
    <property type="component" value="Unassembled WGS sequence"/>
</dbReference>
<dbReference type="HOGENOM" id="CLU_771758_0_0_1"/>
<dbReference type="AlphaFoldDB" id="W6MRM2"/>
<dbReference type="PANTHER" id="PTHR16019:SF5">
    <property type="entry name" value="BSD DOMAIN-CONTAINING PROTEIN 1"/>
    <property type="match status" value="1"/>
</dbReference>
<dbReference type="InterPro" id="IPR035925">
    <property type="entry name" value="BSD_dom_sf"/>
</dbReference>
<feature type="region of interest" description="Disordered" evidence="1">
    <location>
        <begin position="1"/>
        <end position="25"/>
    </location>
</feature>
<organism evidence="3 4">
    <name type="scientific">Kuraishia capsulata CBS 1993</name>
    <dbReference type="NCBI Taxonomy" id="1382522"/>
    <lineage>
        <taxon>Eukaryota</taxon>
        <taxon>Fungi</taxon>
        <taxon>Dikarya</taxon>
        <taxon>Ascomycota</taxon>
        <taxon>Saccharomycotina</taxon>
        <taxon>Pichiomycetes</taxon>
        <taxon>Pichiales</taxon>
        <taxon>Pichiaceae</taxon>
        <taxon>Kuraishia</taxon>
    </lineage>
</organism>